<dbReference type="EMBL" id="RJVU01080244">
    <property type="protein sequence ID" value="ROI15172.1"/>
    <property type="molecule type" value="Genomic_DNA"/>
</dbReference>
<reference evidence="2 3" key="1">
    <citation type="submission" date="2018-10" db="EMBL/GenBank/DDBJ databases">
        <title>Genome assembly for a Yunnan-Guizhou Plateau 3E fish, Anabarilius grahami (Regan), and its evolutionary and genetic applications.</title>
        <authorList>
            <person name="Jiang W."/>
        </authorList>
    </citation>
    <scope>NUCLEOTIDE SEQUENCE [LARGE SCALE GENOMIC DNA]</scope>
    <source>
        <strain evidence="2">AG-KIZ</strain>
        <tissue evidence="2">Muscle</tissue>
    </source>
</reference>
<organism evidence="2 3">
    <name type="scientific">Anabarilius grahami</name>
    <name type="common">Kanglang fish</name>
    <name type="synonym">Barilius grahami</name>
    <dbReference type="NCBI Taxonomy" id="495550"/>
    <lineage>
        <taxon>Eukaryota</taxon>
        <taxon>Metazoa</taxon>
        <taxon>Chordata</taxon>
        <taxon>Craniata</taxon>
        <taxon>Vertebrata</taxon>
        <taxon>Euteleostomi</taxon>
        <taxon>Actinopterygii</taxon>
        <taxon>Neopterygii</taxon>
        <taxon>Teleostei</taxon>
        <taxon>Ostariophysi</taxon>
        <taxon>Cypriniformes</taxon>
        <taxon>Xenocyprididae</taxon>
        <taxon>Xenocypridinae</taxon>
        <taxon>Xenocypridinae incertae sedis</taxon>
        <taxon>Anabarilius</taxon>
    </lineage>
</organism>
<proteinExistence type="predicted"/>
<accession>A0A3N0XCP1</accession>
<name>A0A3N0XCP1_ANAGA</name>
<feature type="compositionally biased region" description="Basic and acidic residues" evidence="1">
    <location>
        <begin position="77"/>
        <end position="86"/>
    </location>
</feature>
<evidence type="ECO:0000313" key="3">
    <source>
        <dbReference type="Proteomes" id="UP000281406"/>
    </source>
</evidence>
<evidence type="ECO:0000256" key="1">
    <source>
        <dbReference type="SAM" id="MobiDB-lite"/>
    </source>
</evidence>
<dbReference type="Proteomes" id="UP000281406">
    <property type="component" value="Unassembled WGS sequence"/>
</dbReference>
<keyword evidence="3" id="KW-1185">Reference proteome</keyword>
<feature type="region of interest" description="Disordered" evidence="1">
    <location>
        <begin position="20"/>
        <end position="86"/>
    </location>
</feature>
<gene>
    <name evidence="2" type="ORF">DPX16_8971</name>
</gene>
<evidence type="ECO:0000313" key="2">
    <source>
        <dbReference type="EMBL" id="ROI15172.1"/>
    </source>
</evidence>
<comment type="caution">
    <text evidence="2">The sequence shown here is derived from an EMBL/GenBank/DDBJ whole genome shotgun (WGS) entry which is preliminary data.</text>
</comment>
<dbReference type="AlphaFoldDB" id="A0A3N0XCP1"/>
<sequence>MYLEWVLVNNRLAFTICPTEDDITSTTPDPEPSQPQATYCMELTPEPTTDQEPEPEPEPAAIHEPDNRTKSNIAPEPEPHRKSDKVCEMATPCVPVVMLVEYEGME</sequence>
<protein>
    <submittedName>
        <fullName evidence="2">Uncharacterized protein</fullName>
    </submittedName>
</protein>